<gene>
    <name evidence="2" type="ORF">SAMN04487840_1332</name>
</gene>
<dbReference type="SUPFAM" id="SSF46689">
    <property type="entry name" value="Homeodomain-like"/>
    <property type="match status" value="1"/>
</dbReference>
<proteinExistence type="predicted"/>
<protein>
    <submittedName>
        <fullName evidence="2">Transposase</fullName>
    </submittedName>
</protein>
<evidence type="ECO:0000313" key="3">
    <source>
        <dbReference type="Proteomes" id="UP000182712"/>
    </source>
</evidence>
<dbReference type="InterPro" id="IPR052057">
    <property type="entry name" value="IS150/IS1296_orfA-like"/>
</dbReference>
<accession>A0A1H9VS08</accession>
<reference evidence="2 3" key="1">
    <citation type="submission" date="2016-10" db="EMBL/GenBank/DDBJ databases">
        <authorList>
            <person name="de Groot N.N."/>
        </authorList>
    </citation>
    <scope>NUCLEOTIDE SEQUENCE [LARGE SCALE GENOMIC DNA]</scope>
    <source>
        <strain evidence="2 3">VTM2R47</strain>
    </source>
</reference>
<name>A0A1H9VS08_9STRE</name>
<dbReference type="Proteomes" id="UP000182712">
    <property type="component" value="Unassembled WGS sequence"/>
</dbReference>
<feature type="region of interest" description="Disordered" evidence="1">
    <location>
        <begin position="157"/>
        <end position="176"/>
    </location>
</feature>
<dbReference type="PANTHER" id="PTHR33795:SF1">
    <property type="entry name" value="INSERTION ELEMENT IS150 PROTEIN INSJ"/>
    <property type="match status" value="1"/>
</dbReference>
<organism evidence="2 3">
    <name type="scientific">Streptococcus gallolyticus</name>
    <dbReference type="NCBI Taxonomy" id="315405"/>
    <lineage>
        <taxon>Bacteria</taxon>
        <taxon>Bacillati</taxon>
        <taxon>Bacillota</taxon>
        <taxon>Bacilli</taxon>
        <taxon>Lactobacillales</taxon>
        <taxon>Streptococcaceae</taxon>
        <taxon>Streptococcus</taxon>
    </lineage>
</organism>
<dbReference type="AlphaFoldDB" id="A0A1H9VS08"/>
<evidence type="ECO:0000313" key="2">
    <source>
        <dbReference type="EMBL" id="SES24445.1"/>
    </source>
</evidence>
<evidence type="ECO:0000256" key="1">
    <source>
        <dbReference type="SAM" id="MobiDB-lite"/>
    </source>
</evidence>
<dbReference type="EMBL" id="FOGM01000033">
    <property type="protein sequence ID" value="SES24445.1"/>
    <property type="molecule type" value="Genomic_DNA"/>
</dbReference>
<sequence length="218" mass="26153">ECQWSPEEIEGRLRLERERHVISYQTIYRALYRGHFDDAPLSHGAFCMKLSYEDKVQLYELRQNGESINSLSKKFRIDKAYIKYMFRLIDRYGIGIVKKRKNSYYSPDLKQEMIDKVLFNGQSQKQVALDYALPSYSQLSKWLAQYQKNGYTIVEKTRGRPSKMGRKPKKKPEEMTELERLQKELEYLRAENAVLKKLRDYRLRDEAKLKERQKSFKN</sequence>
<dbReference type="PANTHER" id="PTHR33795">
    <property type="entry name" value="INSERTION ELEMENT IS150 PROTEIN INSJ"/>
    <property type="match status" value="1"/>
</dbReference>
<dbReference type="InterPro" id="IPR009057">
    <property type="entry name" value="Homeodomain-like_sf"/>
</dbReference>
<feature type="non-terminal residue" evidence="2">
    <location>
        <position position="1"/>
    </location>
</feature>
<feature type="compositionally biased region" description="Basic residues" evidence="1">
    <location>
        <begin position="159"/>
        <end position="170"/>
    </location>
</feature>